<proteinExistence type="predicted"/>
<dbReference type="InterPro" id="IPR036249">
    <property type="entry name" value="Thioredoxin-like_sf"/>
</dbReference>
<evidence type="ECO:0000259" key="1">
    <source>
        <dbReference type="Pfam" id="PF01323"/>
    </source>
</evidence>
<dbReference type="Gene3D" id="3.40.30.10">
    <property type="entry name" value="Glutaredoxin"/>
    <property type="match status" value="1"/>
</dbReference>
<dbReference type="Pfam" id="PF01323">
    <property type="entry name" value="DSBA"/>
    <property type="match status" value="1"/>
</dbReference>
<comment type="caution">
    <text evidence="2">The sequence shown here is derived from an EMBL/GenBank/DDBJ whole genome shotgun (WGS) entry which is preliminary data.</text>
</comment>
<dbReference type="PANTHER" id="PTHR13887:SF33">
    <property type="entry name" value="ISOMERASE"/>
    <property type="match status" value="1"/>
</dbReference>
<protein>
    <submittedName>
        <fullName evidence="2">DsbA family protein</fullName>
    </submittedName>
</protein>
<evidence type="ECO:0000313" key="3">
    <source>
        <dbReference type="Proteomes" id="UP001501358"/>
    </source>
</evidence>
<evidence type="ECO:0000313" key="2">
    <source>
        <dbReference type="EMBL" id="GAA2491238.1"/>
    </source>
</evidence>
<reference evidence="2 3" key="1">
    <citation type="journal article" date="2019" name="Int. J. Syst. Evol. Microbiol.">
        <title>The Global Catalogue of Microorganisms (GCM) 10K type strain sequencing project: providing services to taxonomists for standard genome sequencing and annotation.</title>
        <authorList>
            <consortium name="The Broad Institute Genomics Platform"/>
            <consortium name="The Broad Institute Genome Sequencing Center for Infectious Disease"/>
            <person name="Wu L."/>
            <person name="Ma J."/>
        </authorList>
    </citation>
    <scope>NUCLEOTIDE SEQUENCE [LARGE SCALE GENOMIC DNA]</scope>
    <source>
        <strain evidence="2 3">JCM 6307</strain>
    </source>
</reference>
<keyword evidence="3" id="KW-1185">Reference proteome</keyword>
<dbReference type="SUPFAM" id="SSF52833">
    <property type="entry name" value="Thioredoxin-like"/>
    <property type="match status" value="1"/>
</dbReference>
<dbReference type="RefSeq" id="WP_344383620.1">
    <property type="nucleotide sequence ID" value="NZ_BAAATA010000015.1"/>
</dbReference>
<dbReference type="PANTHER" id="PTHR13887">
    <property type="entry name" value="GLUTATHIONE S-TRANSFERASE KAPPA"/>
    <property type="match status" value="1"/>
</dbReference>
<dbReference type="Proteomes" id="UP001501358">
    <property type="component" value="Unassembled WGS sequence"/>
</dbReference>
<gene>
    <name evidence="2" type="ORF">GCM10010406_29170</name>
</gene>
<accession>A0ABN3LVR5</accession>
<dbReference type="CDD" id="cd03024">
    <property type="entry name" value="DsbA_FrnE"/>
    <property type="match status" value="1"/>
</dbReference>
<dbReference type="EMBL" id="BAAATA010000015">
    <property type="protein sequence ID" value="GAA2491238.1"/>
    <property type="molecule type" value="Genomic_DNA"/>
</dbReference>
<organism evidence="2 3">
    <name type="scientific">Streptomyces thermolineatus</name>
    <dbReference type="NCBI Taxonomy" id="44033"/>
    <lineage>
        <taxon>Bacteria</taxon>
        <taxon>Bacillati</taxon>
        <taxon>Actinomycetota</taxon>
        <taxon>Actinomycetes</taxon>
        <taxon>Kitasatosporales</taxon>
        <taxon>Streptomycetaceae</taxon>
        <taxon>Streptomyces</taxon>
    </lineage>
</organism>
<sequence>MSDKVRIRIWSDYVCPFCMLAEGPLEEATEGLDVEIEWKPFELRPHPRPTLRPEDDYLPAVWERAVYPMARRMGVDITLPTVSPQPYTRLAFEGYQYAEERGKGTEYTRRMLRAFFQEDLDIGRADVLTRLAEEIGLDGSGFRRALDEGTYADRHREALREAAAHRIRSVPTIIVGDTRLEGVPSAGQLRRAILDARAGQDEPAPGAVRGADGC</sequence>
<feature type="domain" description="DSBA-like thioredoxin" evidence="1">
    <location>
        <begin position="7"/>
        <end position="193"/>
    </location>
</feature>
<name>A0ABN3LVR5_9ACTN</name>
<dbReference type="InterPro" id="IPR001853">
    <property type="entry name" value="DSBA-like_thioredoxin_dom"/>
</dbReference>